<sequence>MARTHGHGNPDWTRDETILALALYLETGEAVPSKKDPRVQRLSSTLRALPYHAEAARRETFRNPDGVAFKLQNQLIEALSALASWTGKQNLGSEAFFKASQES</sequence>
<name>A0A7W8E703_9BACT</name>
<organism evidence="1 2">
    <name type="scientific">Granulicella aggregans</name>
    <dbReference type="NCBI Taxonomy" id="474949"/>
    <lineage>
        <taxon>Bacteria</taxon>
        <taxon>Pseudomonadati</taxon>
        <taxon>Acidobacteriota</taxon>
        <taxon>Terriglobia</taxon>
        <taxon>Terriglobales</taxon>
        <taxon>Acidobacteriaceae</taxon>
        <taxon>Granulicella</taxon>
    </lineage>
</organism>
<dbReference type="Proteomes" id="UP000540989">
    <property type="component" value="Unassembled WGS sequence"/>
</dbReference>
<comment type="caution">
    <text evidence="1">The sequence shown here is derived from an EMBL/GenBank/DDBJ whole genome shotgun (WGS) entry which is preliminary data.</text>
</comment>
<evidence type="ECO:0000313" key="2">
    <source>
        <dbReference type="Proteomes" id="UP000540989"/>
    </source>
</evidence>
<dbReference type="EMBL" id="JACHIP010000022">
    <property type="protein sequence ID" value="MBB5060889.1"/>
    <property type="molecule type" value="Genomic_DNA"/>
</dbReference>
<reference evidence="1 2" key="1">
    <citation type="submission" date="2020-08" db="EMBL/GenBank/DDBJ databases">
        <title>Genomic Encyclopedia of Type Strains, Phase IV (KMG-V): Genome sequencing to study the core and pangenomes of soil and plant-associated prokaryotes.</title>
        <authorList>
            <person name="Whitman W."/>
        </authorList>
    </citation>
    <scope>NUCLEOTIDE SEQUENCE [LARGE SCALE GENOMIC DNA]</scope>
    <source>
        <strain evidence="1 2">M8UP14</strain>
    </source>
</reference>
<proteinExistence type="predicted"/>
<accession>A0A7W8E703</accession>
<keyword evidence="2" id="KW-1185">Reference proteome</keyword>
<protein>
    <submittedName>
        <fullName evidence="1">Uncharacterized protein</fullName>
    </submittedName>
</protein>
<gene>
    <name evidence="1" type="ORF">HDF16_005625</name>
</gene>
<evidence type="ECO:0000313" key="1">
    <source>
        <dbReference type="EMBL" id="MBB5060889.1"/>
    </source>
</evidence>
<dbReference type="AlphaFoldDB" id="A0A7W8E703"/>